<name>A0A4V5NAW2_9PEZI</name>
<dbReference type="AlphaFoldDB" id="A0A4V5NAW2"/>
<dbReference type="Pfam" id="PF06985">
    <property type="entry name" value="HET"/>
    <property type="match status" value="1"/>
</dbReference>
<dbReference type="PANTHER" id="PTHR24148:SF64">
    <property type="entry name" value="HETEROKARYON INCOMPATIBILITY DOMAIN-CONTAINING PROTEIN"/>
    <property type="match status" value="1"/>
</dbReference>
<dbReference type="Proteomes" id="UP001175353">
    <property type="component" value="Unassembled WGS sequence"/>
</dbReference>
<dbReference type="EMBL" id="NAJP01000002">
    <property type="protein sequence ID" value="TKA49219.1"/>
    <property type="molecule type" value="Genomic_DNA"/>
</dbReference>
<dbReference type="InterPro" id="IPR010730">
    <property type="entry name" value="HET"/>
</dbReference>
<gene>
    <name evidence="4" type="ORF">B0A54_01296</name>
    <name evidence="2" type="ORF">LTR82_005109</name>
    <name evidence="3" type="ORF">LTR91_002111</name>
</gene>
<evidence type="ECO:0000259" key="1">
    <source>
        <dbReference type="Pfam" id="PF06985"/>
    </source>
</evidence>
<accession>A0A4V5NAW2</accession>
<dbReference type="EMBL" id="JAUJLE010000009">
    <property type="protein sequence ID" value="KAK1011640.1"/>
    <property type="molecule type" value="Genomic_DNA"/>
</dbReference>
<dbReference type="Proteomes" id="UP000310066">
    <property type="component" value="Unassembled WGS sequence"/>
</dbReference>
<dbReference type="Proteomes" id="UP001168146">
    <property type="component" value="Unassembled WGS sequence"/>
</dbReference>
<reference evidence="2" key="2">
    <citation type="submission" date="2021-12" db="EMBL/GenBank/DDBJ databases">
        <title>Black yeast isolated from Biological Soil Crust.</title>
        <authorList>
            <person name="Kurbessoian T."/>
        </authorList>
    </citation>
    <scope>NUCLEOTIDE SEQUENCE</scope>
    <source>
        <strain evidence="2">CCFEE 5208</strain>
    </source>
</reference>
<evidence type="ECO:0000313" key="3">
    <source>
        <dbReference type="EMBL" id="KAK1011640.1"/>
    </source>
</evidence>
<evidence type="ECO:0000313" key="5">
    <source>
        <dbReference type="Proteomes" id="UP000310066"/>
    </source>
</evidence>
<evidence type="ECO:0000313" key="6">
    <source>
        <dbReference type="Proteomes" id="UP001175353"/>
    </source>
</evidence>
<comment type="caution">
    <text evidence="4">The sequence shown here is derived from an EMBL/GenBank/DDBJ whole genome shotgun (WGS) entry which is preliminary data.</text>
</comment>
<dbReference type="Pfam" id="PF26639">
    <property type="entry name" value="Het-6_barrel"/>
    <property type="match status" value="1"/>
</dbReference>
<sequence length="613" mass="69461">MEQFRYSRTIGGDEIRLVTIQPAHREEDPVRCRIDTYGREDYPTYEALSYCWGSPDPATRIYVSDAQQGDVQLSVGDGLASALYHLRYSDKPRRIWIDALCIDQLNLDEKALQVASMDTTYKRCSQIVVWLGYASEEHKSVLGVKAINVIGGRCDGLPLRELGAPKPPLPTDIDGYPPQDYLPATQRLLERPWFTRVWTVQEFCLAPRVDFVCGFDTFSLPCYTNLQLSLLSTDEIRNVPEAYGVVRSIQPWLISTRHVLQVTEQEVPDIDPGIGEIRKRTCRLLSHLWHTQGRSCSNPRDRVYGLLQITLDVRESLLPVSYMEPEAQTFTKATRAVIREHEHLDVLSMCHGQPCEHRPSWVPNFGAKLDRTVNLWILVPLIVEKRTNLRYHATADSLISLGMPNDRSHLILSGYHLDTIDAVLGLNWTGGIQLALQLVMSKIGLNSPREKLEAFWRTIIANRRHDSSSVDPAATAESSGFDLWWQGVTELVNPQQVVHGRNEFERWWRAVYTLTTAADKIKEASEYNRAFFQHGAGRVLFTTDSGFVGLSRTTIDVGDQVCLLAGGQTPFVLRSLHDNHQFVSEAYVHGIMDGKSWADLEDSKTERLTFVLV</sequence>
<dbReference type="STRING" id="329885.A0A4V5NAW2"/>
<reference evidence="4 5" key="1">
    <citation type="submission" date="2017-03" db="EMBL/GenBank/DDBJ databases">
        <title>Genomes of endolithic fungi from Antarctica.</title>
        <authorList>
            <person name="Coleine C."/>
            <person name="Masonjones S."/>
            <person name="Stajich J.E."/>
        </authorList>
    </citation>
    <scope>NUCLEOTIDE SEQUENCE [LARGE SCALE GENOMIC DNA]</scope>
    <source>
        <strain evidence="4 5">CCFEE 5311</strain>
    </source>
</reference>
<dbReference type="PANTHER" id="PTHR24148">
    <property type="entry name" value="ANKYRIN REPEAT DOMAIN-CONTAINING PROTEIN 39 HOMOLOG-RELATED"/>
    <property type="match status" value="1"/>
</dbReference>
<feature type="domain" description="Heterokaryon incompatibility" evidence="1">
    <location>
        <begin position="45"/>
        <end position="202"/>
    </location>
</feature>
<dbReference type="EMBL" id="JASUXU010000011">
    <property type="protein sequence ID" value="KAK0323988.1"/>
    <property type="molecule type" value="Genomic_DNA"/>
</dbReference>
<evidence type="ECO:0000313" key="2">
    <source>
        <dbReference type="EMBL" id="KAK0323988.1"/>
    </source>
</evidence>
<dbReference type="InterPro" id="IPR052895">
    <property type="entry name" value="HetReg/Transcr_Mod"/>
</dbReference>
<protein>
    <recommendedName>
        <fullName evidence="1">Heterokaryon incompatibility domain-containing protein</fullName>
    </recommendedName>
</protein>
<proteinExistence type="predicted"/>
<evidence type="ECO:0000313" key="4">
    <source>
        <dbReference type="EMBL" id="TKA49219.1"/>
    </source>
</evidence>
<organism evidence="4 5">
    <name type="scientific">Friedmanniomyces endolithicus</name>
    <dbReference type="NCBI Taxonomy" id="329885"/>
    <lineage>
        <taxon>Eukaryota</taxon>
        <taxon>Fungi</taxon>
        <taxon>Dikarya</taxon>
        <taxon>Ascomycota</taxon>
        <taxon>Pezizomycotina</taxon>
        <taxon>Dothideomycetes</taxon>
        <taxon>Dothideomycetidae</taxon>
        <taxon>Mycosphaerellales</taxon>
        <taxon>Teratosphaeriaceae</taxon>
        <taxon>Friedmanniomyces</taxon>
    </lineage>
</organism>
<keyword evidence="6" id="KW-1185">Reference proteome</keyword>
<dbReference type="OrthoDB" id="2157530at2759"/>
<reference evidence="3" key="3">
    <citation type="submission" date="2023-06" db="EMBL/GenBank/DDBJ databases">
        <title>Black Yeasts Isolated from many extreme environments.</title>
        <authorList>
            <person name="Coleine C."/>
            <person name="Stajich J.E."/>
            <person name="Selbmann L."/>
        </authorList>
    </citation>
    <scope>NUCLEOTIDE SEQUENCE</scope>
    <source>
        <strain evidence="3">CCFEE 5200</strain>
    </source>
</reference>